<evidence type="ECO:0000313" key="2">
    <source>
        <dbReference type="Proteomes" id="UP001497680"/>
    </source>
</evidence>
<gene>
    <name evidence="1" type="ORF">F4821DRAFT_236096</name>
</gene>
<reference evidence="1 2" key="1">
    <citation type="journal article" date="2022" name="New Phytol.">
        <title>Ecological generalism drives hyperdiversity of secondary metabolite gene clusters in xylarialean endophytes.</title>
        <authorList>
            <person name="Franco M.E.E."/>
            <person name="Wisecaver J.H."/>
            <person name="Arnold A.E."/>
            <person name="Ju Y.M."/>
            <person name="Slot J.C."/>
            <person name="Ahrendt S."/>
            <person name="Moore L.P."/>
            <person name="Eastman K.E."/>
            <person name="Scott K."/>
            <person name="Konkel Z."/>
            <person name="Mondo S.J."/>
            <person name="Kuo A."/>
            <person name="Hayes R.D."/>
            <person name="Haridas S."/>
            <person name="Andreopoulos B."/>
            <person name="Riley R."/>
            <person name="LaButti K."/>
            <person name="Pangilinan J."/>
            <person name="Lipzen A."/>
            <person name="Amirebrahimi M."/>
            <person name="Yan J."/>
            <person name="Adam C."/>
            <person name="Keymanesh K."/>
            <person name="Ng V."/>
            <person name="Louie K."/>
            <person name="Northen T."/>
            <person name="Drula E."/>
            <person name="Henrissat B."/>
            <person name="Hsieh H.M."/>
            <person name="Youens-Clark K."/>
            <person name="Lutzoni F."/>
            <person name="Miadlikowska J."/>
            <person name="Eastwood D.C."/>
            <person name="Hamelin R.C."/>
            <person name="Grigoriev I.V."/>
            <person name="U'Ren J.M."/>
        </authorList>
    </citation>
    <scope>NUCLEOTIDE SEQUENCE [LARGE SCALE GENOMIC DNA]</scope>
    <source>
        <strain evidence="1 2">ER1909</strain>
    </source>
</reference>
<sequence length="86" mass="9604">MERALACLCCCMALNDLITSLLIIDISLPVTTVWIKFAILFRFSPHAGEFTTIAVIAVVVFDSQLTHVVIGEGEARIRSLRKNWLQ</sequence>
<protein>
    <submittedName>
        <fullName evidence="1">Uncharacterized protein</fullName>
    </submittedName>
</protein>
<organism evidence="1 2">
    <name type="scientific">Hypoxylon rubiginosum</name>
    <dbReference type="NCBI Taxonomy" id="110542"/>
    <lineage>
        <taxon>Eukaryota</taxon>
        <taxon>Fungi</taxon>
        <taxon>Dikarya</taxon>
        <taxon>Ascomycota</taxon>
        <taxon>Pezizomycotina</taxon>
        <taxon>Sordariomycetes</taxon>
        <taxon>Xylariomycetidae</taxon>
        <taxon>Xylariales</taxon>
        <taxon>Hypoxylaceae</taxon>
        <taxon>Hypoxylon</taxon>
    </lineage>
</organism>
<evidence type="ECO:0000313" key="1">
    <source>
        <dbReference type="EMBL" id="KAI6087567.1"/>
    </source>
</evidence>
<proteinExistence type="predicted"/>
<dbReference type="EMBL" id="MU394307">
    <property type="protein sequence ID" value="KAI6087567.1"/>
    <property type="molecule type" value="Genomic_DNA"/>
</dbReference>
<name>A0ACC0D4R8_9PEZI</name>
<comment type="caution">
    <text evidence="1">The sequence shown here is derived from an EMBL/GenBank/DDBJ whole genome shotgun (WGS) entry which is preliminary data.</text>
</comment>
<accession>A0ACC0D4R8</accession>
<dbReference type="Proteomes" id="UP001497680">
    <property type="component" value="Unassembled WGS sequence"/>
</dbReference>
<keyword evidence="2" id="KW-1185">Reference proteome</keyword>